<dbReference type="PANTHER" id="PTHR42742:SF3">
    <property type="entry name" value="FRUCTOKINASE"/>
    <property type="match status" value="1"/>
</dbReference>
<dbReference type="PANTHER" id="PTHR42742">
    <property type="entry name" value="TRANSCRIPTIONAL REPRESSOR MPRA"/>
    <property type="match status" value="1"/>
</dbReference>
<dbReference type="GO" id="GO:0016853">
    <property type="term" value="F:isomerase activity"/>
    <property type="evidence" value="ECO:0007669"/>
    <property type="project" value="UniProtKB-KW"/>
</dbReference>
<proteinExistence type="predicted"/>
<dbReference type="Gene3D" id="2.60.120.10">
    <property type="entry name" value="Jelly Rolls"/>
    <property type="match status" value="1"/>
</dbReference>
<dbReference type="OrthoDB" id="9808275at2"/>
<dbReference type="CDD" id="cd07010">
    <property type="entry name" value="cupin_PMI_type_I_N_bac"/>
    <property type="match status" value="1"/>
</dbReference>
<sequence length="271" mass="29458">MEKAVSAVCLETKRVVKPWGRTEIGAFPNPSQEQVGEIWFDGPDGRHPPLLVKYIFTSEKLSIQVHPTDEQARGVGLPGGKSECWYILDAQPGATLGIGTTRPLDDDVLRASALDGTLEELMDWKPVQPGSFFYIPAGTVHAIGAGVTLVEVQMNNDVTYRLFDYGRPRELHLDAGVAVSDARPYPMPERVIPTNLDSALLDRGAAPFALDMCCWMAGHTQSLSVEQGWFIPLSGSGTIDGRAWRAHECWLVEGDVAVTADDDASVLIATV</sequence>
<evidence type="ECO:0000313" key="4">
    <source>
        <dbReference type="Proteomes" id="UP000291572"/>
    </source>
</evidence>
<keyword evidence="2" id="KW-0862">Zinc</keyword>
<gene>
    <name evidence="3" type="ORF">EWH12_10455</name>
</gene>
<dbReference type="InterPro" id="IPR014710">
    <property type="entry name" value="RmlC-like_jellyroll"/>
</dbReference>
<dbReference type="GO" id="GO:0046872">
    <property type="term" value="F:metal ion binding"/>
    <property type="evidence" value="ECO:0007669"/>
    <property type="project" value="UniProtKB-KW"/>
</dbReference>
<evidence type="ECO:0000256" key="1">
    <source>
        <dbReference type="ARBA" id="ARBA00022723"/>
    </source>
</evidence>
<evidence type="ECO:0000313" key="3">
    <source>
        <dbReference type="EMBL" id="RYM11112.1"/>
    </source>
</evidence>
<dbReference type="EMBL" id="SEOO01000014">
    <property type="protein sequence ID" value="RYM11112.1"/>
    <property type="molecule type" value="Genomic_DNA"/>
</dbReference>
<organism evidence="3 4">
    <name type="scientific">Sphingobium cupriresistens</name>
    <dbReference type="NCBI Taxonomy" id="1132417"/>
    <lineage>
        <taxon>Bacteria</taxon>
        <taxon>Pseudomonadati</taxon>
        <taxon>Pseudomonadota</taxon>
        <taxon>Alphaproteobacteria</taxon>
        <taxon>Sphingomonadales</taxon>
        <taxon>Sphingomonadaceae</taxon>
        <taxon>Sphingobium</taxon>
    </lineage>
</organism>
<reference evidence="3 4" key="1">
    <citation type="submission" date="2019-02" db="EMBL/GenBank/DDBJ databases">
        <authorList>
            <person name="Feng G."/>
        </authorList>
    </citation>
    <scope>NUCLEOTIDE SEQUENCE [LARGE SCALE GENOMIC DNA]</scope>
    <source>
        <strain evidence="3 4">CCTCC AB 2011146</strain>
    </source>
</reference>
<protein>
    <submittedName>
        <fullName evidence="3">Phosphoheptose isomerase</fullName>
    </submittedName>
</protein>
<accession>A0A8G1ZHB1</accession>
<dbReference type="InterPro" id="IPR051804">
    <property type="entry name" value="Carb_Metab_Reg_Kinase/Isom"/>
</dbReference>
<comment type="caution">
    <text evidence="3">The sequence shown here is derived from an EMBL/GenBank/DDBJ whole genome shotgun (WGS) entry which is preliminary data.</text>
</comment>
<keyword evidence="1" id="KW-0479">Metal-binding</keyword>
<evidence type="ECO:0000256" key="2">
    <source>
        <dbReference type="ARBA" id="ARBA00022833"/>
    </source>
</evidence>
<dbReference type="InterPro" id="IPR011051">
    <property type="entry name" value="RmlC_Cupin_sf"/>
</dbReference>
<dbReference type="AlphaFoldDB" id="A0A8G1ZHB1"/>
<dbReference type="Proteomes" id="UP000291572">
    <property type="component" value="Unassembled WGS sequence"/>
</dbReference>
<keyword evidence="3" id="KW-0413">Isomerase</keyword>
<dbReference type="SUPFAM" id="SSF51182">
    <property type="entry name" value="RmlC-like cupins"/>
    <property type="match status" value="1"/>
</dbReference>
<name>A0A8G1ZHB1_9SPHN</name>